<dbReference type="SMART" id="SM00267">
    <property type="entry name" value="GGDEF"/>
    <property type="match status" value="1"/>
</dbReference>
<gene>
    <name evidence="5" type="ORF">A1A1_07879</name>
</gene>
<dbReference type="Proteomes" id="UP000004725">
    <property type="component" value="Unassembled WGS sequence"/>
</dbReference>
<dbReference type="FunFam" id="3.20.20.450:FF:000001">
    <property type="entry name" value="Cyclic di-GMP phosphodiesterase yahA"/>
    <property type="match status" value="1"/>
</dbReference>
<dbReference type="EMBL" id="AJYB01000023">
    <property type="protein sequence ID" value="EIM07078.1"/>
    <property type="molecule type" value="Genomic_DNA"/>
</dbReference>
<evidence type="ECO:0000313" key="5">
    <source>
        <dbReference type="EMBL" id="EIM07078.1"/>
    </source>
</evidence>
<dbReference type="Pfam" id="PF00563">
    <property type="entry name" value="EAL"/>
    <property type="match status" value="1"/>
</dbReference>
<evidence type="ECO:0000259" key="4">
    <source>
        <dbReference type="PROSITE" id="PS50887"/>
    </source>
</evidence>
<dbReference type="InterPro" id="IPR001610">
    <property type="entry name" value="PAC"/>
</dbReference>
<dbReference type="PROSITE" id="PS50113">
    <property type="entry name" value="PAC"/>
    <property type="match status" value="1"/>
</dbReference>
<dbReference type="InterPro" id="IPR000160">
    <property type="entry name" value="GGDEF_dom"/>
</dbReference>
<feature type="domain" description="PAS" evidence="1">
    <location>
        <begin position="150"/>
        <end position="193"/>
    </location>
</feature>
<dbReference type="InterPro" id="IPR035965">
    <property type="entry name" value="PAS-like_dom_sf"/>
</dbReference>
<dbReference type="SUPFAM" id="SSF55073">
    <property type="entry name" value="Nucleotide cyclase"/>
    <property type="match status" value="1"/>
</dbReference>
<dbReference type="Pfam" id="PF00989">
    <property type="entry name" value="PAS"/>
    <property type="match status" value="1"/>
</dbReference>
<dbReference type="Gene3D" id="3.30.450.20">
    <property type="entry name" value="PAS domain"/>
    <property type="match status" value="2"/>
</dbReference>
<dbReference type="GO" id="GO:0006355">
    <property type="term" value="P:regulation of DNA-templated transcription"/>
    <property type="evidence" value="ECO:0007669"/>
    <property type="project" value="InterPro"/>
</dbReference>
<dbReference type="Pfam" id="PF00990">
    <property type="entry name" value="GGDEF"/>
    <property type="match status" value="1"/>
</dbReference>
<evidence type="ECO:0000259" key="2">
    <source>
        <dbReference type="PROSITE" id="PS50113"/>
    </source>
</evidence>
<dbReference type="SMART" id="SM00086">
    <property type="entry name" value="PAC"/>
    <property type="match status" value="2"/>
</dbReference>
<feature type="domain" description="GGDEF" evidence="4">
    <location>
        <begin position="305"/>
        <end position="437"/>
    </location>
</feature>
<comment type="caution">
    <text evidence="5">The sequence shown here is derived from an EMBL/GenBank/DDBJ whole genome shotgun (WGS) entry which is preliminary data.</text>
</comment>
<dbReference type="Pfam" id="PF13426">
    <property type="entry name" value="PAS_9"/>
    <property type="match status" value="1"/>
</dbReference>
<protein>
    <submittedName>
        <fullName evidence="5">Signaling protein YkoW</fullName>
    </submittedName>
</protein>
<evidence type="ECO:0000259" key="1">
    <source>
        <dbReference type="PROSITE" id="PS50112"/>
    </source>
</evidence>
<dbReference type="InterPro" id="IPR001633">
    <property type="entry name" value="EAL_dom"/>
</dbReference>
<name>A0AA87LRI2_9BACL</name>
<dbReference type="PROSITE" id="PS50883">
    <property type="entry name" value="EAL"/>
    <property type="match status" value="1"/>
</dbReference>
<dbReference type="SUPFAM" id="SSF141868">
    <property type="entry name" value="EAL domain-like"/>
    <property type="match status" value="1"/>
</dbReference>
<dbReference type="InterPro" id="IPR000700">
    <property type="entry name" value="PAS-assoc_C"/>
</dbReference>
<dbReference type="InterPro" id="IPR029787">
    <property type="entry name" value="Nucleotide_cyclase"/>
</dbReference>
<dbReference type="SUPFAM" id="SSF55785">
    <property type="entry name" value="PYP-like sensor domain (PAS domain)"/>
    <property type="match status" value="2"/>
</dbReference>
<evidence type="ECO:0000313" key="6">
    <source>
        <dbReference type="Proteomes" id="UP000004725"/>
    </source>
</evidence>
<feature type="domain" description="PAS" evidence="1">
    <location>
        <begin position="45"/>
        <end position="95"/>
    </location>
</feature>
<dbReference type="AlphaFoldDB" id="A0AA87LRI2"/>
<dbReference type="InterPro" id="IPR052155">
    <property type="entry name" value="Biofilm_reg_signaling"/>
</dbReference>
<feature type="domain" description="PAC" evidence="2">
    <location>
        <begin position="222"/>
        <end position="273"/>
    </location>
</feature>
<dbReference type="Gene3D" id="3.20.20.450">
    <property type="entry name" value="EAL domain"/>
    <property type="match status" value="1"/>
</dbReference>
<dbReference type="PANTHER" id="PTHR44757:SF2">
    <property type="entry name" value="BIOFILM ARCHITECTURE MAINTENANCE PROTEIN MBAA"/>
    <property type="match status" value="1"/>
</dbReference>
<dbReference type="NCBIfam" id="TIGR00254">
    <property type="entry name" value="GGDEF"/>
    <property type="match status" value="1"/>
</dbReference>
<dbReference type="SMART" id="SM00052">
    <property type="entry name" value="EAL"/>
    <property type="match status" value="1"/>
</dbReference>
<dbReference type="InterPro" id="IPR000014">
    <property type="entry name" value="PAS"/>
</dbReference>
<dbReference type="InterPro" id="IPR013767">
    <property type="entry name" value="PAS_fold"/>
</dbReference>
<dbReference type="CDD" id="cd01948">
    <property type="entry name" value="EAL"/>
    <property type="match status" value="1"/>
</dbReference>
<dbReference type="CDD" id="cd00130">
    <property type="entry name" value="PAS"/>
    <property type="match status" value="2"/>
</dbReference>
<dbReference type="CDD" id="cd01949">
    <property type="entry name" value="GGDEF"/>
    <property type="match status" value="1"/>
</dbReference>
<dbReference type="PROSITE" id="PS50887">
    <property type="entry name" value="GGDEF"/>
    <property type="match status" value="1"/>
</dbReference>
<dbReference type="InterPro" id="IPR035919">
    <property type="entry name" value="EAL_sf"/>
</dbReference>
<dbReference type="SMART" id="SM00091">
    <property type="entry name" value="PAS"/>
    <property type="match status" value="2"/>
</dbReference>
<organism evidence="5 6">
    <name type="scientific">Planococcus antarcticus DSM 14505</name>
    <dbReference type="NCBI Taxonomy" id="1185653"/>
    <lineage>
        <taxon>Bacteria</taxon>
        <taxon>Bacillati</taxon>
        <taxon>Bacillota</taxon>
        <taxon>Bacilli</taxon>
        <taxon>Bacillales</taxon>
        <taxon>Caryophanaceae</taxon>
        <taxon>Planococcus</taxon>
    </lineage>
</organism>
<dbReference type="PANTHER" id="PTHR44757">
    <property type="entry name" value="DIGUANYLATE CYCLASE DGCP"/>
    <property type="match status" value="1"/>
</dbReference>
<reference evidence="5 6" key="1">
    <citation type="journal article" date="2012" name="J. Bacteriol.">
        <title>Genome Sequence of the Antarctic Psychrophile Bacterium Planococcus antarcticus DSM 14505.</title>
        <authorList>
            <person name="Margolles A."/>
            <person name="Gueimonde M."/>
            <person name="Sanchez B."/>
        </authorList>
    </citation>
    <scope>NUCLEOTIDE SEQUENCE [LARGE SCALE GENOMIC DNA]</scope>
    <source>
        <strain evidence="5 6">DSM 14505</strain>
    </source>
</reference>
<dbReference type="Gene3D" id="3.30.70.270">
    <property type="match status" value="1"/>
</dbReference>
<dbReference type="RefSeq" id="WP_006829573.1">
    <property type="nucleotide sequence ID" value="NZ_AJYB01000023.1"/>
</dbReference>
<accession>A0AA87LRI2</accession>
<dbReference type="PROSITE" id="PS50112">
    <property type="entry name" value="PAS"/>
    <property type="match status" value="2"/>
</dbReference>
<dbReference type="InterPro" id="IPR043128">
    <property type="entry name" value="Rev_trsase/Diguanyl_cyclase"/>
</dbReference>
<sequence>MKNGKSNLKNSLICGQSPSDDSLYEDLFDGMIHQGPVSMYIVSGGSYSYVNRHFCELVGYGQSELLSGSITPENLIHPEDLPIIQTRISTDYDAQNIYARYRVRAFRSDGQLRHVEIHSTKKQWQGKNVLFGTVIDVTSEVTANLQLKENEERLNSLFAYNPDAVFTFDIEGNFKTANLGCETLSGYSIAEILQLTFTPMIVAQDLPTALLHFSNALNGITETYEITIIRKDGDRRNMLVTNFPMKAGGSIIGAYGIAKDITAEINYKKLMEELVFFDPLTRLPNRKLFEDRVKQAIEKSGYEKTQPTVLFLNLDRFKFINDSFGHQFGDEFLKDIAQRLLDHVEQSGTVGRFAGDEFAVLLPDLAPPQVLDLAERLNEALAKSFEALGHSVSISASIGIAFSIGPEETADGLIKKADAAMYYTKKYKTNQYTIYSEELDQQSAYRLTIERELKSAITKQEMVLHYQPITDLKSGQLSAMEALIRWNHPELGLVPPDSFIPVSEESGQIVSIGRWVLHTACAQNKAWQNQAYPPIKICVNISTIQLQQPNFVQTVKAILQETGLSAKWLELEVTESILLVDTDLLKYSLQSLKELGVSMSIDDFGTGYTSLSYLRQFSFDRVKIDRSFIEDISKDLNGKTITATIISLAHQLNMTVVAEGIEDKTQLTFLQGAHCDEGQGYYFGRPLPAELHDLSTQFKIRP</sequence>
<proteinExistence type="predicted"/>
<dbReference type="NCBIfam" id="TIGR00229">
    <property type="entry name" value="sensory_box"/>
    <property type="match status" value="2"/>
</dbReference>
<evidence type="ECO:0000259" key="3">
    <source>
        <dbReference type="PROSITE" id="PS50883"/>
    </source>
</evidence>
<feature type="domain" description="EAL" evidence="3">
    <location>
        <begin position="446"/>
        <end position="700"/>
    </location>
</feature>